<reference evidence="1" key="1">
    <citation type="journal article" date="2021" name="Proc. Natl. Acad. Sci. U.S.A.">
        <title>A Catalog of Tens of Thousands of Viruses from Human Metagenomes Reveals Hidden Associations with Chronic Diseases.</title>
        <authorList>
            <person name="Tisza M.J."/>
            <person name="Buck C.B."/>
        </authorList>
    </citation>
    <scope>NUCLEOTIDE SEQUENCE</scope>
    <source>
        <strain evidence="1">CtX0L1</strain>
    </source>
</reference>
<organism evidence="1">
    <name type="scientific">virus sp. ctX0L1</name>
    <dbReference type="NCBI Taxonomy" id="2827992"/>
    <lineage>
        <taxon>Viruses</taxon>
    </lineage>
</organism>
<sequence length="588" mass="58412">MATQTLNTRIALKSDTTANWAKSTLVLLKGEQAIEITKSGAYKIKIGDGVKTFAELPYATMTPEEISALIGNGSVHTVILNPGTNNGTLKLTVDGKATDNIAVKGLGSAAYTNSSNYATAAQGTLATNAVREVAPGSANGTISVTTGTGSATDVAVKGLNSAAYKAAGSAQGNVPINGTTLGTTANVPVVTNTSGQLVPHASGALGSAAFKGAETFATAAQGAKADKSVQSVSITSGTNNGTIKLTVNGNATDNIAVKGLGSAAYTASGAYATSAQGAKADAAMPKSGGTFTGAVTLAADPTADLQPTTKQYVDSKIASSIATSDAMVFKGTLGTNGTSTALPTSAIIGDTYKVITQTSVLASNSYTGEAVTAKVGDLVIAMSKDPKWIVVPSGDEIVTTIKYSTTTQNLTTSAQAGEITVGEAATKQIDSSITAASTSTKLPTSKAVAAFVEGKGYVTTDQKVKNTLSATTKAYVTGTTSATTSTGEQVFDTGVYLDTTAGKLVATTFAGALQGNATTASSAAACTGNAASATKLATSRNFSLTGGAVADAVAFNGGENVALSVKSLNTDYLTNGANTLILNCGASV</sequence>
<name>A0A8S5SE98_9VIRU</name>
<dbReference type="EMBL" id="BK032579">
    <property type="protein sequence ID" value="DAF49294.1"/>
    <property type="molecule type" value="Genomic_DNA"/>
</dbReference>
<proteinExistence type="predicted"/>
<dbReference type="SUPFAM" id="SSF69349">
    <property type="entry name" value="Phage fibre proteins"/>
    <property type="match status" value="1"/>
</dbReference>
<protein>
    <submittedName>
        <fullName evidence="1">Hyaluronidase</fullName>
    </submittedName>
</protein>
<evidence type="ECO:0000313" key="1">
    <source>
        <dbReference type="EMBL" id="DAF49294.1"/>
    </source>
</evidence>
<accession>A0A8S5SE98</accession>